<organism evidence="11 12">
    <name type="scientific">Sulfurisphaera tokodaii</name>
    <dbReference type="NCBI Taxonomy" id="111955"/>
    <lineage>
        <taxon>Archaea</taxon>
        <taxon>Thermoproteota</taxon>
        <taxon>Thermoprotei</taxon>
        <taxon>Sulfolobales</taxon>
        <taxon>Sulfolobaceae</taxon>
        <taxon>Sulfurisphaera</taxon>
    </lineage>
</organism>
<dbReference type="AlphaFoldDB" id="A0A832TRB3"/>
<evidence type="ECO:0000256" key="9">
    <source>
        <dbReference type="ARBA" id="ARBA00023887"/>
    </source>
</evidence>
<keyword evidence="1" id="KW-0004">4Fe-4S</keyword>
<dbReference type="Pfam" id="PF03167">
    <property type="entry name" value="UDG"/>
    <property type="match status" value="1"/>
</dbReference>
<evidence type="ECO:0000313" key="11">
    <source>
        <dbReference type="EMBL" id="HII74053.1"/>
    </source>
</evidence>
<dbReference type="SMART" id="SM00987">
    <property type="entry name" value="UreE_C"/>
    <property type="match status" value="1"/>
</dbReference>
<evidence type="ECO:0000313" key="12">
    <source>
        <dbReference type="Proteomes" id="UP000646844"/>
    </source>
</evidence>
<dbReference type="GO" id="GO:0033958">
    <property type="term" value="F:DNA-deoxyinosine glycosylase activity"/>
    <property type="evidence" value="ECO:0007669"/>
    <property type="project" value="InterPro"/>
</dbReference>
<reference evidence="11" key="1">
    <citation type="journal article" date="2020" name="bioRxiv">
        <title>A rank-normalized archaeal taxonomy based on genome phylogeny resolves widespread incomplete and uneven classifications.</title>
        <authorList>
            <person name="Rinke C."/>
            <person name="Chuvochina M."/>
            <person name="Mussig A.J."/>
            <person name="Chaumeil P.-A."/>
            <person name="Waite D.W."/>
            <person name="Whitman W.B."/>
            <person name="Parks D.H."/>
            <person name="Hugenholtz P."/>
        </authorList>
    </citation>
    <scope>NUCLEOTIDE SEQUENCE</scope>
    <source>
        <strain evidence="11">UBA8838</strain>
    </source>
</reference>
<dbReference type="GO" id="GO:0004844">
    <property type="term" value="F:uracil DNA N-glycosylase activity"/>
    <property type="evidence" value="ECO:0007669"/>
    <property type="project" value="InterPro"/>
</dbReference>
<gene>
    <name evidence="11" type="ORF">HA332_06685</name>
</gene>
<evidence type="ECO:0000256" key="4">
    <source>
        <dbReference type="ARBA" id="ARBA00022801"/>
    </source>
</evidence>
<evidence type="ECO:0000256" key="8">
    <source>
        <dbReference type="ARBA" id="ARBA00023779"/>
    </source>
</evidence>
<evidence type="ECO:0000256" key="6">
    <source>
        <dbReference type="ARBA" id="ARBA00023014"/>
    </source>
</evidence>
<dbReference type="OMA" id="HCAPPAN"/>
<dbReference type="PANTHER" id="PTHR33693">
    <property type="entry name" value="TYPE-5 URACIL-DNA GLYCOSYLASE"/>
    <property type="match status" value="1"/>
</dbReference>
<comment type="caution">
    <text evidence="11">The sequence shown here is derived from an EMBL/GenBank/DDBJ whole genome shotgun (WGS) entry which is preliminary data.</text>
</comment>
<dbReference type="Proteomes" id="UP000646844">
    <property type="component" value="Unassembled WGS sequence"/>
</dbReference>
<dbReference type="Gene3D" id="3.40.470.10">
    <property type="entry name" value="Uracil-DNA glycosylase-like domain"/>
    <property type="match status" value="1"/>
</dbReference>
<evidence type="ECO:0000256" key="5">
    <source>
        <dbReference type="ARBA" id="ARBA00023004"/>
    </source>
</evidence>
<dbReference type="CDD" id="cd10031">
    <property type="entry name" value="UDG-F5_TTUDGB_like"/>
    <property type="match status" value="1"/>
</dbReference>
<evidence type="ECO:0000256" key="1">
    <source>
        <dbReference type="ARBA" id="ARBA00022485"/>
    </source>
</evidence>
<dbReference type="GO" id="GO:0051539">
    <property type="term" value="F:4 iron, 4 sulfur cluster binding"/>
    <property type="evidence" value="ECO:0007669"/>
    <property type="project" value="UniProtKB-KW"/>
</dbReference>
<dbReference type="SUPFAM" id="SSF52141">
    <property type="entry name" value="Uracil-DNA glycosylase-like"/>
    <property type="match status" value="1"/>
</dbReference>
<dbReference type="InterPro" id="IPR005122">
    <property type="entry name" value="Uracil-DNA_glycosylase-like"/>
</dbReference>
<dbReference type="InterPro" id="IPR036895">
    <property type="entry name" value="Uracil-DNA_glycosylase-like_sf"/>
</dbReference>
<keyword evidence="4" id="KW-0378">Hydrolase</keyword>
<evidence type="ECO:0000256" key="7">
    <source>
        <dbReference type="ARBA" id="ARBA00023204"/>
    </source>
</evidence>
<protein>
    <recommendedName>
        <fullName evidence="9">Type-5 uracil-DNA glycosylase</fullName>
    </recommendedName>
</protein>
<keyword evidence="5" id="KW-0408">Iron</keyword>
<name>A0A832TRB3_9CREN</name>
<keyword evidence="2" id="KW-0479">Metal-binding</keyword>
<dbReference type="GO" id="GO:0006284">
    <property type="term" value="P:base-excision repair"/>
    <property type="evidence" value="ECO:0007669"/>
    <property type="project" value="InterPro"/>
</dbReference>
<dbReference type="GO" id="GO:0046872">
    <property type="term" value="F:metal ion binding"/>
    <property type="evidence" value="ECO:0007669"/>
    <property type="project" value="UniProtKB-KW"/>
</dbReference>
<sequence>MFMISILYDEIVSCSRCERLIEYRKNFKIPPRFKDWNYWNKPVPGFGDEKAKILIVGLAPALHGGNRTGRVFTGDESGKWVIKGLYALGLSNKEEGKTREDGLEVKEVYLTNTVKCAPPKNKPTREEISNCSRFLIEEIKSLRIKVILALGRIAFDTILSLYGIKSKFYHGVVIKLPDDKILIGSYHPSAQNTKTGRLKWEDWIKILKLAYEIANNPQY</sequence>
<proteinExistence type="inferred from homology"/>
<accession>A0A832TRB3</accession>
<evidence type="ECO:0000256" key="3">
    <source>
        <dbReference type="ARBA" id="ARBA00022763"/>
    </source>
</evidence>
<dbReference type="PANTHER" id="PTHR33693:SF3">
    <property type="entry name" value="TYPE-5 URACIL-DNA GLYCOSYLASE"/>
    <property type="match status" value="1"/>
</dbReference>
<evidence type="ECO:0000256" key="2">
    <source>
        <dbReference type="ARBA" id="ARBA00022723"/>
    </source>
</evidence>
<evidence type="ECO:0000259" key="10">
    <source>
        <dbReference type="SMART" id="SM00986"/>
    </source>
</evidence>
<dbReference type="InterPro" id="IPR051536">
    <property type="entry name" value="UDG_Type-4/5"/>
</dbReference>
<dbReference type="SMART" id="SM00986">
    <property type="entry name" value="UDG"/>
    <property type="match status" value="1"/>
</dbReference>
<keyword evidence="7" id="KW-0234">DNA repair</keyword>
<feature type="domain" description="Uracil-DNA glycosylase-like" evidence="10">
    <location>
        <begin position="44"/>
        <end position="207"/>
    </location>
</feature>
<keyword evidence="3" id="KW-0227">DNA damage</keyword>
<comment type="similarity">
    <text evidence="8">Belongs to the uracil-DNA glycosylase (UDG) superfamily. Type 5 (UDGb) family.</text>
</comment>
<keyword evidence="6" id="KW-0411">Iron-sulfur</keyword>
<dbReference type="InterPro" id="IPR044147">
    <property type="entry name" value="UdgB-like"/>
</dbReference>
<dbReference type="EMBL" id="DUJO01000026">
    <property type="protein sequence ID" value="HII74053.1"/>
    <property type="molecule type" value="Genomic_DNA"/>
</dbReference>